<feature type="binding site" evidence="4">
    <location>
        <position position="132"/>
    </location>
    <ligand>
        <name>D-ribulose 5-phosphate</name>
        <dbReference type="ChEBI" id="CHEBI:58121"/>
    </ligand>
</feature>
<dbReference type="NCBIfam" id="TIGR01120">
    <property type="entry name" value="rpiB"/>
    <property type="match status" value="1"/>
</dbReference>
<dbReference type="Proteomes" id="UP000252355">
    <property type="component" value="Unassembled WGS sequence"/>
</dbReference>
<dbReference type="AlphaFoldDB" id="A0A367ZKS6"/>
<evidence type="ECO:0000256" key="1">
    <source>
        <dbReference type="ARBA" id="ARBA00008754"/>
    </source>
</evidence>
<feature type="active site" description="Proton acceptor" evidence="3">
    <location>
        <position position="65"/>
    </location>
</feature>
<dbReference type="Gene3D" id="3.40.1400.10">
    <property type="entry name" value="Sugar-phosphate isomerase, RpiB/LacA/LacB"/>
    <property type="match status" value="1"/>
</dbReference>
<dbReference type="InterPro" id="IPR036569">
    <property type="entry name" value="RpiB_LacA_LacB_sf"/>
</dbReference>
<dbReference type="NCBIfam" id="NF004051">
    <property type="entry name" value="PRK05571.1"/>
    <property type="match status" value="1"/>
</dbReference>
<dbReference type="PIRSF" id="PIRSF005384">
    <property type="entry name" value="RpiB_LacA_B"/>
    <property type="match status" value="1"/>
</dbReference>
<feature type="active site" description="Proton donor" evidence="3">
    <location>
        <position position="98"/>
    </location>
</feature>
<organism evidence="5 6">
    <name type="scientific">Candidatus Ozemobacter sibiricus</name>
    <dbReference type="NCBI Taxonomy" id="2268124"/>
    <lineage>
        <taxon>Bacteria</taxon>
        <taxon>Candidatus Ozemobacteria</taxon>
        <taxon>Candidatus Ozemobacterales</taxon>
        <taxon>Candidatus Ozemobacteraceae</taxon>
        <taxon>Candidatus Ozemobacter</taxon>
    </lineage>
</organism>
<dbReference type="InterPro" id="IPR004785">
    <property type="entry name" value="RpiB"/>
</dbReference>
<evidence type="ECO:0000256" key="3">
    <source>
        <dbReference type="PIRSR" id="PIRSR005384-1"/>
    </source>
</evidence>
<dbReference type="PANTHER" id="PTHR30345:SF0">
    <property type="entry name" value="DNA DAMAGE-REPAIR_TOLERATION PROTEIN DRT102"/>
    <property type="match status" value="1"/>
</dbReference>
<evidence type="ECO:0000256" key="4">
    <source>
        <dbReference type="PIRSR" id="PIRSR005384-2"/>
    </source>
</evidence>
<accession>A0A367ZKS6</accession>
<proteinExistence type="inferred from homology"/>
<evidence type="ECO:0000313" key="6">
    <source>
        <dbReference type="Proteomes" id="UP000252355"/>
    </source>
</evidence>
<dbReference type="InterPro" id="IPR003500">
    <property type="entry name" value="RpiB_LacA_LacB"/>
</dbReference>
<dbReference type="SUPFAM" id="SSF89623">
    <property type="entry name" value="Ribose/Galactose isomerase RpiB/AlsB"/>
    <property type="match status" value="1"/>
</dbReference>
<feature type="binding site" evidence="4">
    <location>
        <position position="99"/>
    </location>
    <ligand>
        <name>D-ribulose 5-phosphate</name>
        <dbReference type="ChEBI" id="CHEBI:58121"/>
    </ligand>
</feature>
<keyword evidence="2 5" id="KW-0413">Isomerase</keyword>
<dbReference type="EMBL" id="QOQW01000020">
    <property type="protein sequence ID" value="RCK78703.1"/>
    <property type="molecule type" value="Genomic_DNA"/>
</dbReference>
<name>A0A367ZKS6_9BACT</name>
<evidence type="ECO:0000313" key="5">
    <source>
        <dbReference type="EMBL" id="RCK78703.1"/>
    </source>
</evidence>
<feature type="binding site" evidence="4">
    <location>
        <position position="136"/>
    </location>
    <ligand>
        <name>D-ribulose 5-phosphate</name>
        <dbReference type="ChEBI" id="CHEBI:58121"/>
    </ligand>
</feature>
<comment type="similarity">
    <text evidence="1">Belongs to the LacAB/RpiB family.</text>
</comment>
<reference evidence="5 6" key="1">
    <citation type="submission" date="2018-05" db="EMBL/GenBank/DDBJ databases">
        <title>A metagenomic window into the 2 km-deep terrestrial subsurface aquifer revealed taxonomically and functionally diverse microbial community comprising novel uncultured bacterial lineages.</title>
        <authorList>
            <person name="Kadnikov V.V."/>
            <person name="Mardanov A.V."/>
            <person name="Beletsky A.V."/>
            <person name="Banks D."/>
            <person name="Pimenov N.V."/>
            <person name="Frank Y.A."/>
            <person name="Karnachuk O.V."/>
            <person name="Ravin N.V."/>
        </authorList>
    </citation>
    <scope>NUCLEOTIDE SEQUENCE [LARGE SCALE GENOMIC DNA]</scope>
    <source>
        <strain evidence="5">BY5</strain>
    </source>
</reference>
<dbReference type="GO" id="GO:0016861">
    <property type="term" value="F:intramolecular oxidoreductase activity, interconverting aldoses and ketoses"/>
    <property type="evidence" value="ECO:0007669"/>
    <property type="project" value="UniProtKB-ARBA"/>
</dbReference>
<dbReference type="GO" id="GO:0005975">
    <property type="term" value="P:carbohydrate metabolic process"/>
    <property type="evidence" value="ECO:0007669"/>
    <property type="project" value="InterPro"/>
</dbReference>
<gene>
    <name evidence="5" type="ORF">OZSIB_1230</name>
</gene>
<protein>
    <submittedName>
        <fullName evidence="5">Ribose 5-phosphate isomerase B</fullName>
    </submittedName>
</protein>
<dbReference type="Pfam" id="PF02502">
    <property type="entry name" value="LacAB_rpiB"/>
    <property type="match status" value="1"/>
</dbReference>
<dbReference type="PANTHER" id="PTHR30345">
    <property type="entry name" value="RIBOSE-5-PHOSPHATE ISOMERASE B"/>
    <property type="match status" value="1"/>
</dbReference>
<sequence>MKVFAGSDHAGLPLKKKLVELLTAWGHQVEDLGTHTEASCDYPDFAHAVARRVVAEPGTIGLLTCGSGIGMSIAANRHPGIRAALCHDPLEARLCREHNDANVLVMGGRLLGEEMAAEILRVFLATSFSGGRHAPRIRKIEERG</sequence>
<feature type="binding site" evidence="4">
    <location>
        <position position="109"/>
    </location>
    <ligand>
        <name>D-ribulose 5-phosphate</name>
        <dbReference type="ChEBI" id="CHEBI:58121"/>
    </ligand>
</feature>
<feature type="binding site" evidence="4">
    <location>
        <begin position="8"/>
        <end position="9"/>
    </location>
    <ligand>
        <name>D-ribulose 5-phosphate</name>
        <dbReference type="ChEBI" id="CHEBI:58121"/>
    </ligand>
</feature>
<dbReference type="NCBIfam" id="TIGR00689">
    <property type="entry name" value="rpiB_lacA_lacB"/>
    <property type="match status" value="1"/>
</dbReference>
<feature type="binding site" evidence="4">
    <location>
        <begin position="66"/>
        <end position="70"/>
    </location>
    <ligand>
        <name>D-ribulose 5-phosphate</name>
        <dbReference type="ChEBI" id="CHEBI:58121"/>
    </ligand>
</feature>
<comment type="caution">
    <text evidence="5">The sequence shown here is derived from an EMBL/GenBank/DDBJ whole genome shotgun (WGS) entry which is preliminary data.</text>
</comment>
<evidence type="ECO:0000256" key="2">
    <source>
        <dbReference type="ARBA" id="ARBA00023235"/>
    </source>
</evidence>